<dbReference type="Proteomes" id="UP001176961">
    <property type="component" value="Unassembled WGS sequence"/>
</dbReference>
<evidence type="ECO:0000259" key="1">
    <source>
        <dbReference type="Pfam" id="PF15998"/>
    </source>
</evidence>
<comment type="caution">
    <text evidence="2">The sequence shown here is derived from an EMBL/GenBank/DDBJ whole genome shotgun (WGS) entry which is preliminary data.</text>
</comment>
<keyword evidence="3" id="KW-1185">Reference proteome</keyword>
<organism evidence="2 3">
    <name type="scientific">Cylicocyclus nassatus</name>
    <name type="common">Nematode worm</name>
    <dbReference type="NCBI Taxonomy" id="53992"/>
    <lineage>
        <taxon>Eukaryota</taxon>
        <taxon>Metazoa</taxon>
        <taxon>Ecdysozoa</taxon>
        <taxon>Nematoda</taxon>
        <taxon>Chromadorea</taxon>
        <taxon>Rhabditida</taxon>
        <taxon>Rhabditina</taxon>
        <taxon>Rhabditomorpha</taxon>
        <taxon>Strongyloidea</taxon>
        <taxon>Strongylidae</taxon>
        <taxon>Cylicocyclus</taxon>
    </lineage>
</organism>
<dbReference type="InterPro" id="IPR031941">
    <property type="entry name" value="DUF4773"/>
</dbReference>
<gene>
    <name evidence="2" type="ORF">CYNAS_LOCUS21887</name>
</gene>
<dbReference type="PANTHER" id="PTHR36299:SF2">
    <property type="entry name" value="DUF4773 DOMAIN-CONTAINING PROTEIN"/>
    <property type="match status" value="1"/>
</dbReference>
<feature type="domain" description="DUF4773" evidence="1">
    <location>
        <begin position="104"/>
        <end position="216"/>
    </location>
</feature>
<proteinExistence type="predicted"/>
<accession>A0AA36ME55</accession>
<name>A0AA36ME55_CYLNA</name>
<sequence>MPPTSTFSNSTSIRMLVSGRRCRIAQRRHNHLQGFALVHTNNSGTVALVKLIHQNIDQNSFAISLNSPKPSRLRISTGELKINLDVSTLPLRYLNLIGDDENSCSCVKGNCACCTFIRIPDFHHEFCVNATYNRENVGLDLSIGIDGHYYTQEISLRNPPPICMSVPFAEDIAGICVALTDLDLSKEKRTLSGCVELEVEVVHLRVVHVRLGCFVMPI</sequence>
<protein>
    <recommendedName>
        <fullName evidence="1">DUF4773 domain-containing protein</fullName>
    </recommendedName>
</protein>
<dbReference type="PANTHER" id="PTHR36299">
    <property type="entry name" value="AGAP008005-PA"/>
    <property type="match status" value="1"/>
</dbReference>
<dbReference type="Pfam" id="PF15998">
    <property type="entry name" value="DUF4773"/>
    <property type="match status" value="1"/>
</dbReference>
<reference evidence="2" key="1">
    <citation type="submission" date="2023-07" db="EMBL/GenBank/DDBJ databases">
        <authorList>
            <consortium name="CYATHOMIX"/>
        </authorList>
    </citation>
    <scope>NUCLEOTIDE SEQUENCE</scope>
    <source>
        <strain evidence="2">N/A</strain>
    </source>
</reference>
<dbReference type="EMBL" id="CATQJL010000326">
    <property type="protein sequence ID" value="CAJ0609904.1"/>
    <property type="molecule type" value="Genomic_DNA"/>
</dbReference>
<evidence type="ECO:0000313" key="2">
    <source>
        <dbReference type="EMBL" id="CAJ0609904.1"/>
    </source>
</evidence>
<dbReference type="AlphaFoldDB" id="A0AA36ME55"/>
<evidence type="ECO:0000313" key="3">
    <source>
        <dbReference type="Proteomes" id="UP001176961"/>
    </source>
</evidence>